<comment type="caution">
    <text evidence="3">The sequence shown here is derived from an EMBL/GenBank/DDBJ whole genome shotgun (WGS) entry which is preliminary data.</text>
</comment>
<feature type="signal peptide" evidence="2">
    <location>
        <begin position="1"/>
        <end position="20"/>
    </location>
</feature>
<protein>
    <recommendedName>
        <fullName evidence="5">Secreted protein</fullName>
    </recommendedName>
</protein>
<evidence type="ECO:0000256" key="1">
    <source>
        <dbReference type="SAM" id="MobiDB-lite"/>
    </source>
</evidence>
<gene>
    <name evidence="3" type="ORF">AB6A40_004132</name>
</gene>
<sequence>MTARTSFMLYMVAFISTIVAFSRSAGDMHKEIHFVEPGFKDPCTVCGDALCHFKYIRVNILVECYHRKPPQQFSDDPLEGSGWAPDDELLPVHQ</sequence>
<reference evidence="3 4" key="1">
    <citation type="submission" date="2024-08" db="EMBL/GenBank/DDBJ databases">
        <title>Gnathostoma spinigerum genome.</title>
        <authorList>
            <person name="Gonzalez-Bertolin B."/>
            <person name="Monzon S."/>
            <person name="Zaballos A."/>
            <person name="Jimenez P."/>
            <person name="Dekumyoy P."/>
            <person name="Varona S."/>
            <person name="Cuesta I."/>
            <person name="Sumanam S."/>
            <person name="Adisakwattana P."/>
            <person name="Gasser R.B."/>
            <person name="Hernandez-Gonzalez A."/>
            <person name="Young N.D."/>
            <person name="Perteguer M.J."/>
        </authorList>
    </citation>
    <scope>NUCLEOTIDE SEQUENCE [LARGE SCALE GENOMIC DNA]</scope>
    <source>
        <strain evidence="3">AL3</strain>
        <tissue evidence="3">Liver</tissue>
    </source>
</reference>
<proteinExistence type="predicted"/>
<keyword evidence="4" id="KW-1185">Reference proteome</keyword>
<dbReference type="EMBL" id="JBGFUD010002289">
    <property type="protein sequence ID" value="MFH4977423.1"/>
    <property type="molecule type" value="Genomic_DNA"/>
</dbReference>
<keyword evidence="2" id="KW-0732">Signal</keyword>
<dbReference type="Proteomes" id="UP001608902">
    <property type="component" value="Unassembled WGS sequence"/>
</dbReference>
<evidence type="ECO:0000313" key="3">
    <source>
        <dbReference type="EMBL" id="MFH4977423.1"/>
    </source>
</evidence>
<dbReference type="AlphaFoldDB" id="A0ABD6EBK2"/>
<evidence type="ECO:0000313" key="4">
    <source>
        <dbReference type="Proteomes" id="UP001608902"/>
    </source>
</evidence>
<accession>A0ABD6EBK2</accession>
<feature type="chain" id="PRO_5044753250" description="Secreted protein" evidence="2">
    <location>
        <begin position="21"/>
        <end position="94"/>
    </location>
</feature>
<feature type="region of interest" description="Disordered" evidence="1">
    <location>
        <begin position="72"/>
        <end position="94"/>
    </location>
</feature>
<organism evidence="3 4">
    <name type="scientific">Gnathostoma spinigerum</name>
    <dbReference type="NCBI Taxonomy" id="75299"/>
    <lineage>
        <taxon>Eukaryota</taxon>
        <taxon>Metazoa</taxon>
        <taxon>Ecdysozoa</taxon>
        <taxon>Nematoda</taxon>
        <taxon>Chromadorea</taxon>
        <taxon>Rhabditida</taxon>
        <taxon>Spirurina</taxon>
        <taxon>Gnathostomatomorpha</taxon>
        <taxon>Gnathostomatoidea</taxon>
        <taxon>Gnathostomatidae</taxon>
        <taxon>Gnathostoma</taxon>
    </lineage>
</organism>
<evidence type="ECO:0000256" key="2">
    <source>
        <dbReference type="SAM" id="SignalP"/>
    </source>
</evidence>
<feature type="compositionally biased region" description="Acidic residues" evidence="1">
    <location>
        <begin position="85"/>
        <end position="94"/>
    </location>
</feature>
<name>A0ABD6EBK2_9BILA</name>
<evidence type="ECO:0008006" key="5">
    <source>
        <dbReference type="Google" id="ProtNLM"/>
    </source>
</evidence>